<dbReference type="GO" id="GO:0005783">
    <property type="term" value="C:endoplasmic reticulum"/>
    <property type="evidence" value="ECO:0007669"/>
    <property type="project" value="TreeGrafter"/>
</dbReference>
<feature type="signal peptide" evidence="5">
    <location>
        <begin position="1"/>
        <end position="23"/>
    </location>
</feature>
<dbReference type="CDD" id="cd08017">
    <property type="entry name" value="M20_IAA_Hyd"/>
    <property type="match status" value="2"/>
</dbReference>
<keyword evidence="3" id="KW-0378">Hydrolase</keyword>
<dbReference type="Gene3D" id="3.30.70.360">
    <property type="match status" value="2"/>
</dbReference>
<dbReference type="InterPro" id="IPR017439">
    <property type="entry name" value="Amidohydrolase"/>
</dbReference>
<dbReference type="Gene3D" id="3.40.630.10">
    <property type="entry name" value="Zn peptidases"/>
    <property type="match status" value="2"/>
</dbReference>
<dbReference type="Pfam" id="PF07687">
    <property type="entry name" value="M20_dimer"/>
    <property type="match status" value="2"/>
</dbReference>
<comment type="caution">
    <text evidence="7">The sequence shown here is derived from an EMBL/GenBank/DDBJ whole genome shotgun (WGS) entry which is preliminary data.</text>
</comment>
<dbReference type="EMBL" id="JAVXUO010001074">
    <property type="protein sequence ID" value="KAK2986248.1"/>
    <property type="molecule type" value="Genomic_DNA"/>
</dbReference>
<dbReference type="GO" id="GO:0009850">
    <property type="term" value="P:auxin metabolic process"/>
    <property type="evidence" value="ECO:0007669"/>
    <property type="project" value="InterPro"/>
</dbReference>
<dbReference type="SUPFAM" id="SSF55031">
    <property type="entry name" value="Bacterial exopeptidase dimerisation domain"/>
    <property type="match status" value="2"/>
</dbReference>
<keyword evidence="2 5" id="KW-0732">Signal</keyword>
<feature type="chain" id="PRO_5041666179" description="Peptidase M20 dimerisation domain-containing protein" evidence="5">
    <location>
        <begin position="24"/>
        <end position="806"/>
    </location>
</feature>
<dbReference type="GO" id="GO:0010179">
    <property type="term" value="F:IAA-Ala conjugate hydrolase activity"/>
    <property type="evidence" value="ECO:0007669"/>
    <property type="project" value="TreeGrafter"/>
</dbReference>
<dbReference type="InterPro" id="IPR036264">
    <property type="entry name" value="Bact_exopeptidase_dim_dom"/>
</dbReference>
<sequence>MDLIKWVGLTFTLFMLLPTSICSKSVLNEGLAEIPLNFLNSARRPEILEWMVGIRRTMHENPELGFEEFETSKLIRAELDKLGIPYKHPVAVTGVVGFIGTGKPPFVAIRADMDALAMQEGVEWEHKSKIPGKMHGCGHDAHVAMLLGAAKMLQEYRDDLQGTVVLVFQPAEEGGGGAKKMLDAGVMENVEAIFGLHVSARYPIGSVASRPGPIHAASGFFEALISGKGGHAAIPQRTIDPIVAASNVIVSLQHLVSREADPLDSQVVTVGKFRGGGAFNVIPDSVTIGGTFRAFSKESFMQLKQRVEEVITGQAAVHRCNATMNFHTDDKPFYPVTINNEDLHEWFKIVVGDMLGAKNIIQMQPNMGAEDFSFFAEAIPGYFYFIGMQNETRRKLESGHSPYFTVNEDVLPYGAALHASLATRRPEILEWMVGIRRTIHENPELGFEEFETSKLIRAELDNLGIPYKHPVAVTGVVGFIGTGKPPFVAIRADMDALAMQEGVEWEHKSKIPGKMHGCGHDAHVAMLLGAAKMLQEHREDLQGTVVLVFQPAEEGGGGAKKMLDAGVLENVEAIFGLHVSAKYPIGAVASRSGPILAGSGFFEALISGKGGHAAIPQRTVDPIVAASSVVTIGKFQGGSAFNVIPDSVTIGGTFRAFSKESFMQLKQRIEEVITGQAAVHRCNATVNFHTNDKPFCPVTINDKDLHEYFTNVVGDMLGAKNIIEGQPNMGAEDFSFFAEAIPGYFYYLGMQNQTRGKLELGHSPYFTVNEDALPYGAALQASLATRYLLEHQSKSTSQAGISHDEL</sequence>
<evidence type="ECO:0000256" key="2">
    <source>
        <dbReference type="ARBA" id="ARBA00022729"/>
    </source>
</evidence>
<evidence type="ECO:0000259" key="6">
    <source>
        <dbReference type="Pfam" id="PF07687"/>
    </source>
</evidence>
<feature type="domain" description="Peptidase M20 dimerisation" evidence="6">
    <location>
        <begin position="606"/>
        <end position="675"/>
    </location>
</feature>
<feature type="domain" description="Peptidase M20 dimerisation" evidence="6">
    <location>
        <begin position="225"/>
        <end position="313"/>
    </location>
</feature>
<evidence type="ECO:0000256" key="5">
    <source>
        <dbReference type="SAM" id="SignalP"/>
    </source>
</evidence>
<dbReference type="InterPro" id="IPR011650">
    <property type="entry name" value="Peptidase_M20_dimer"/>
</dbReference>
<reference evidence="7" key="1">
    <citation type="submission" date="2022-12" db="EMBL/GenBank/DDBJ databases">
        <title>Draft genome assemblies for two species of Escallonia (Escalloniales).</title>
        <authorList>
            <person name="Chanderbali A."/>
            <person name="Dervinis C."/>
            <person name="Anghel I."/>
            <person name="Soltis D."/>
            <person name="Soltis P."/>
            <person name="Zapata F."/>
        </authorList>
    </citation>
    <scope>NUCLEOTIDE SEQUENCE</scope>
    <source>
        <strain evidence="7">UCBG92.1500</strain>
        <tissue evidence="7">Leaf</tissue>
    </source>
</reference>
<dbReference type="NCBIfam" id="TIGR01891">
    <property type="entry name" value="amidohydrolases"/>
    <property type="match status" value="2"/>
</dbReference>
<dbReference type="PANTHER" id="PTHR11014">
    <property type="entry name" value="PEPTIDASE M20 FAMILY MEMBER"/>
    <property type="match status" value="1"/>
</dbReference>
<gene>
    <name evidence="7" type="ORF">RJ640_027343</name>
</gene>
<proteinExistence type="inferred from homology"/>
<evidence type="ECO:0000256" key="1">
    <source>
        <dbReference type="ARBA" id="ARBA00006153"/>
    </source>
</evidence>
<dbReference type="InterPro" id="IPR044757">
    <property type="entry name" value="ILR1-like_Hyd"/>
</dbReference>
<protein>
    <recommendedName>
        <fullName evidence="6">Peptidase M20 dimerisation domain-containing protein</fullName>
    </recommendedName>
</protein>
<evidence type="ECO:0000256" key="3">
    <source>
        <dbReference type="ARBA" id="ARBA00022801"/>
    </source>
</evidence>
<organism evidence="7 8">
    <name type="scientific">Escallonia rubra</name>
    <dbReference type="NCBI Taxonomy" id="112253"/>
    <lineage>
        <taxon>Eukaryota</taxon>
        <taxon>Viridiplantae</taxon>
        <taxon>Streptophyta</taxon>
        <taxon>Embryophyta</taxon>
        <taxon>Tracheophyta</taxon>
        <taxon>Spermatophyta</taxon>
        <taxon>Magnoliopsida</taxon>
        <taxon>eudicotyledons</taxon>
        <taxon>Gunneridae</taxon>
        <taxon>Pentapetalae</taxon>
        <taxon>asterids</taxon>
        <taxon>campanulids</taxon>
        <taxon>Escalloniales</taxon>
        <taxon>Escalloniaceae</taxon>
        <taxon>Escallonia</taxon>
    </lineage>
</organism>
<dbReference type="Proteomes" id="UP001187471">
    <property type="component" value="Unassembled WGS sequence"/>
</dbReference>
<dbReference type="AlphaFoldDB" id="A0AA88ULQ8"/>
<evidence type="ECO:0000313" key="7">
    <source>
        <dbReference type="EMBL" id="KAK2986248.1"/>
    </source>
</evidence>
<dbReference type="Pfam" id="PF01546">
    <property type="entry name" value="Peptidase_M20"/>
    <property type="match status" value="2"/>
</dbReference>
<dbReference type="SUPFAM" id="SSF53187">
    <property type="entry name" value="Zn-dependent exopeptidases"/>
    <property type="match status" value="2"/>
</dbReference>
<dbReference type="InterPro" id="IPR002933">
    <property type="entry name" value="Peptidase_M20"/>
</dbReference>
<evidence type="ECO:0000256" key="4">
    <source>
        <dbReference type="ARBA" id="ARBA00023211"/>
    </source>
</evidence>
<accession>A0AA88ULQ8</accession>
<dbReference type="FunFam" id="3.30.70.360:FF:000001">
    <property type="entry name" value="N-acetyldiaminopimelate deacetylase"/>
    <property type="match status" value="1"/>
</dbReference>
<keyword evidence="4" id="KW-0464">Manganese</keyword>
<dbReference type="PANTHER" id="PTHR11014:SF119">
    <property type="entry name" value="IAA-AMINO ACID HYDROLASE ILR1-LIKE 1"/>
    <property type="match status" value="1"/>
</dbReference>
<name>A0AA88ULQ8_9ASTE</name>
<comment type="similarity">
    <text evidence="1">Belongs to the peptidase M20 family.</text>
</comment>
<evidence type="ECO:0000313" key="8">
    <source>
        <dbReference type="Proteomes" id="UP001187471"/>
    </source>
</evidence>
<keyword evidence="8" id="KW-1185">Reference proteome</keyword>